<evidence type="ECO:0000256" key="5">
    <source>
        <dbReference type="ARBA" id="ARBA00023128"/>
    </source>
</evidence>
<comment type="domain">
    <text evidence="7">Consists of three domains, a large central CORE domain and two small peripheral domains, NMPbind and LID, which undergo movements during catalysis. The LID domain closes over the site of phosphoryl transfer upon GTP binding. Assembling and dissambling the active center during each catalytic cycle provides an effective means to prevent GTP hydrolysis.</text>
</comment>
<dbReference type="FunFam" id="3.40.50.300:FF:000106">
    <property type="entry name" value="Adenylate kinase mitochondrial"/>
    <property type="match status" value="1"/>
</dbReference>
<dbReference type="InterPro" id="IPR036193">
    <property type="entry name" value="ADK_active_lid_dom_sf"/>
</dbReference>
<organism evidence="9 10">
    <name type="scientific">Pseudolycoriella hygida</name>
    <dbReference type="NCBI Taxonomy" id="35572"/>
    <lineage>
        <taxon>Eukaryota</taxon>
        <taxon>Metazoa</taxon>
        <taxon>Ecdysozoa</taxon>
        <taxon>Arthropoda</taxon>
        <taxon>Hexapoda</taxon>
        <taxon>Insecta</taxon>
        <taxon>Pterygota</taxon>
        <taxon>Neoptera</taxon>
        <taxon>Endopterygota</taxon>
        <taxon>Diptera</taxon>
        <taxon>Nematocera</taxon>
        <taxon>Sciaroidea</taxon>
        <taxon>Sciaridae</taxon>
        <taxon>Pseudolycoriella</taxon>
    </lineage>
</organism>
<dbReference type="GO" id="GO:0005524">
    <property type="term" value="F:ATP binding"/>
    <property type="evidence" value="ECO:0007669"/>
    <property type="project" value="InterPro"/>
</dbReference>
<dbReference type="InterPro" id="IPR028586">
    <property type="entry name" value="AK3/Ak4_mitochondrial"/>
</dbReference>
<dbReference type="Proteomes" id="UP001151699">
    <property type="component" value="Chromosome A"/>
</dbReference>
<evidence type="ECO:0000256" key="2">
    <source>
        <dbReference type="ARBA" id="ARBA00022679"/>
    </source>
</evidence>
<feature type="region of interest" description="LID" evidence="7">
    <location>
        <begin position="125"/>
        <end position="162"/>
    </location>
</feature>
<comment type="caution">
    <text evidence="7">Lacks conserved residue(s) required for the propagation of feature annotation.</text>
</comment>
<dbReference type="PRINTS" id="PR00094">
    <property type="entry name" value="ADENYLTKNASE"/>
</dbReference>
<feature type="binding site" evidence="7">
    <location>
        <position position="170"/>
    </location>
    <ligand>
        <name>AMP</name>
        <dbReference type="ChEBI" id="CHEBI:456215"/>
    </ligand>
</feature>
<dbReference type="HAMAP" id="MF_03169">
    <property type="entry name" value="Adenylate_kinase_AK3"/>
    <property type="match status" value="1"/>
</dbReference>
<feature type="binding site" evidence="7">
    <location>
        <position position="199"/>
    </location>
    <ligand>
        <name>GTP</name>
        <dbReference type="ChEBI" id="CHEBI:37565"/>
    </ligand>
</feature>
<proteinExistence type="inferred from homology"/>
<keyword evidence="2 7" id="KW-0808">Transferase</keyword>
<dbReference type="GO" id="GO:0046039">
    <property type="term" value="P:GTP metabolic process"/>
    <property type="evidence" value="ECO:0007669"/>
    <property type="project" value="UniProtKB-UniRule"/>
</dbReference>
<comment type="subunit">
    <text evidence="7">Monomer.</text>
</comment>
<dbReference type="AlphaFoldDB" id="A0A9Q0NFC0"/>
<dbReference type="HAMAP" id="MF_00235">
    <property type="entry name" value="Adenylate_kinase_Adk"/>
    <property type="match status" value="1"/>
</dbReference>
<feature type="binding site" evidence="7">
    <location>
        <position position="126"/>
    </location>
    <ligand>
        <name>GTP</name>
        <dbReference type="ChEBI" id="CHEBI:37565"/>
    </ligand>
</feature>
<dbReference type="NCBIfam" id="TIGR01351">
    <property type="entry name" value="adk"/>
    <property type="match status" value="1"/>
</dbReference>
<dbReference type="PROSITE" id="PS00113">
    <property type="entry name" value="ADENYLATE_KINASE"/>
    <property type="match status" value="1"/>
</dbReference>
<keyword evidence="5 7" id="KW-0496">Mitochondrion</keyword>
<dbReference type="PANTHER" id="PTHR23359">
    <property type="entry name" value="NUCLEOTIDE KINASE"/>
    <property type="match status" value="1"/>
</dbReference>
<evidence type="ECO:0000256" key="7">
    <source>
        <dbReference type="HAMAP-Rule" id="MF_03169"/>
    </source>
</evidence>
<gene>
    <name evidence="9" type="primary">Ak3</name>
    <name evidence="7" type="synonym">Adk3</name>
    <name evidence="9" type="ORF">Bhyg_03683</name>
</gene>
<evidence type="ECO:0000313" key="10">
    <source>
        <dbReference type="Proteomes" id="UP001151699"/>
    </source>
</evidence>
<dbReference type="GO" id="GO:0046899">
    <property type="term" value="F:nucleoside triphosphate adenylate kinase activity"/>
    <property type="evidence" value="ECO:0007669"/>
    <property type="project" value="UniProtKB-UniRule"/>
</dbReference>
<feature type="binding site" evidence="7">
    <location>
        <begin position="89"/>
        <end position="92"/>
    </location>
    <ligand>
        <name>AMP</name>
        <dbReference type="ChEBI" id="CHEBI:456215"/>
    </ligand>
</feature>
<comment type="catalytic activity">
    <reaction evidence="7">
        <text>a ribonucleoside 5'-triphosphate + AMP = a ribonucleoside 5'-diphosphate + ADP</text>
        <dbReference type="Rhea" id="RHEA:13749"/>
        <dbReference type="ChEBI" id="CHEBI:57930"/>
        <dbReference type="ChEBI" id="CHEBI:61557"/>
        <dbReference type="ChEBI" id="CHEBI:456215"/>
        <dbReference type="ChEBI" id="CHEBI:456216"/>
        <dbReference type="EC" id="2.7.4.10"/>
    </reaction>
</comment>
<dbReference type="Pfam" id="PF05191">
    <property type="entry name" value="ADK_lid"/>
    <property type="match status" value="1"/>
</dbReference>
<comment type="subcellular location">
    <subcellularLocation>
        <location evidence="1 7">Mitochondrion matrix</location>
    </subcellularLocation>
</comment>
<evidence type="ECO:0000256" key="3">
    <source>
        <dbReference type="ARBA" id="ARBA00022741"/>
    </source>
</evidence>
<dbReference type="GO" id="GO:0005759">
    <property type="term" value="C:mitochondrial matrix"/>
    <property type="evidence" value="ECO:0007669"/>
    <property type="project" value="UniProtKB-SubCell"/>
</dbReference>
<feature type="binding site" evidence="7">
    <location>
        <position position="96"/>
    </location>
    <ligand>
        <name>AMP</name>
        <dbReference type="ChEBI" id="CHEBI:456215"/>
    </ligand>
</feature>
<dbReference type="EC" id="2.7.4.10" evidence="7"/>
<dbReference type="InterPro" id="IPR000850">
    <property type="entry name" value="Adenylat/UMP-CMP_kin"/>
</dbReference>
<keyword evidence="6 7" id="KW-0342">GTP-binding</keyword>
<dbReference type="GO" id="GO:0005525">
    <property type="term" value="F:GTP binding"/>
    <property type="evidence" value="ECO:0007669"/>
    <property type="project" value="UniProtKB-KW"/>
</dbReference>
<name>A0A9Q0NFC0_9DIPT</name>
<comment type="similarity">
    <text evidence="7">Belongs to the adenylate kinase family. AK3 subfamily.</text>
</comment>
<dbReference type="SUPFAM" id="SSF57774">
    <property type="entry name" value="Microbial and mitochondrial ADK, insert 'zinc finger' domain"/>
    <property type="match status" value="1"/>
</dbReference>
<keyword evidence="3 7" id="KW-0547">Nucleotide-binding</keyword>
<feature type="domain" description="Adenylate kinase active site lid" evidence="8">
    <location>
        <begin position="126"/>
        <end position="161"/>
    </location>
</feature>
<feature type="binding site" evidence="7">
    <location>
        <position position="159"/>
    </location>
    <ligand>
        <name>AMP</name>
        <dbReference type="ChEBI" id="CHEBI:456215"/>
    </ligand>
</feature>
<evidence type="ECO:0000256" key="6">
    <source>
        <dbReference type="ARBA" id="ARBA00023134"/>
    </source>
</evidence>
<dbReference type="Pfam" id="PF00406">
    <property type="entry name" value="ADK"/>
    <property type="match status" value="1"/>
</dbReference>
<evidence type="ECO:0000313" key="9">
    <source>
        <dbReference type="EMBL" id="KAJ6648454.1"/>
    </source>
</evidence>
<evidence type="ECO:0000256" key="1">
    <source>
        <dbReference type="ARBA" id="ARBA00004305"/>
    </source>
</evidence>
<feature type="binding site" evidence="7">
    <location>
        <begin position="135"/>
        <end position="136"/>
    </location>
    <ligand>
        <name>GTP</name>
        <dbReference type="ChEBI" id="CHEBI:37565"/>
    </ligand>
</feature>
<feature type="binding site" evidence="7">
    <location>
        <begin position="62"/>
        <end position="64"/>
    </location>
    <ligand>
        <name>AMP</name>
        <dbReference type="ChEBI" id="CHEBI:456215"/>
    </ligand>
</feature>
<comment type="caution">
    <text evidence="9">The sequence shown here is derived from an EMBL/GenBank/DDBJ whole genome shotgun (WGS) entry which is preliminary data.</text>
</comment>
<dbReference type="GO" id="GO:0006172">
    <property type="term" value="P:ADP biosynthetic process"/>
    <property type="evidence" value="ECO:0007669"/>
    <property type="project" value="UniProtKB-UniRule"/>
</dbReference>
<protein>
    <recommendedName>
        <fullName evidence="7">GTP:AMP phosphotransferase, mitochondrial</fullName>
        <ecNumber evidence="7">2.7.4.10</ecNumber>
    </recommendedName>
    <alternativeName>
        <fullName evidence="7">Adenylate kinase 3</fullName>
        <shortName evidence="7">AK 3</shortName>
    </alternativeName>
</protein>
<dbReference type="GO" id="GO:0004017">
    <property type="term" value="F:AMP kinase activity"/>
    <property type="evidence" value="ECO:0007669"/>
    <property type="project" value="InterPro"/>
</dbReference>
<evidence type="ECO:0000256" key="4">
    <source>
        <dbReference type="ARBA" id="ARBA00022777"/>
    </source>
</evidence>
<dbReference type="InterPro" id="IPR007862">
    <property type="entry name" value="Adenylate_kinase_lid-dom"/>
</dbReference>
<dbReference type="GO" id="GO:0046033">
    <property type="term" value="P:AMP metabolic process"/>
    <property type="evidence" value="ECO:0007669"/>
    <property type="project" value="UniProtKB-UniRule"/>
</dbReference>
<dbReference type="EMBL" id="WJQU01000001">
    <property type="protein sequence ID" value="KAJ6648454.1"/>
    <property type="molecule type" value="Genomic_DNA"/>
</dbReference>
<dbReference type="InterPro" id="IPR006259">
    <property type="entry name" value="Adenyl_kin_sub"/>
</dbReference>
<feature type="region of interest" description="NMPbind" evidence="7">
    <location>
        <begin position="35"/>
        <end position="64"/>
    </location>
</feature>
<dbReference type="InterPro" id="IPR033690">
    <property type="entry name" value="Adenylat_kinase_CS"/>
</dbReference>
<keyword evidence="10" id="KW-1185">Reference proteome</keyword>
<keyword evidence="4 7" id="KW-0418">Kinase</keyword>
<feature type="binding site" evidence="7">
    <location>
        <position position="41"/>
    </location>
    <ligand>
        <name>AMP</name>
        <dbReference type="ChEBI" id="CHEBI:456215"/>
    </ligand>
</feature>
<dbReference type="CDD" id="cd01428">
    <property type="entry name" value="ADK"/>
    <property type="match status" value="1"/>
</dbReference>
<dbReference type="OrthoDB" id="439792at2759"/>
<comment type="function">
    <text evidence="7">Involved in maintaining the homeostasis of cellular nucleotides by catalyzing the interconversion of nucleoside phosphates. Has GTP:AMP phosphotransferase and ITP:AMP phosphotransferase activities.</text>
</comment>
<dbReference type="GO" id="GO:0046041">
    <property type="term" value="P:ITP metabolic process"/>
    <property type="evidence" value="ECO:0007669"/>
    <property type="project" value="UniProtKB-UniRule"/>
</dbReference>
<sequence length="214" mass="24249">MTSKVFKAIIMGAPGSGKGTISDRITKKFNIKHLSCGDLLRRHIQQSTMLGIAANKYMQNGQLVPDNLVIDCILDEISNIGQGSWLLDGFPRTIEQANKLGDVQTINSVMNLVVPHDVIIDRVKNRWIHLSSGRVYNIGFNSPKIPFKDDETGEPLVQRDDDKPETVKNRLQIYDNVTKPLVDYYKSKGKLIEFHGRTSDEIWPNVVEYLQERV</sequence>
<reference evidence="9" key="1">
    <citation type="submission" date="2022-07" db="EMBL/GenBank/DDBJ databases">
        <authorList>
            <person name="Trinca V."/>
            <person name="Uliana J.V.C."/>
            <person name="Torres T.T."/>
            <person name="Ward R.J."/>
            <person name="Monesi N."/>
        </authorList>
    </citation>
    <scope>NUCLEOTIDE SEQUENCE</scope>
    <source>
        <strain evidence="9">HSMRA1968</strain>
        <tissue evidence="9">Whole embryos</tissue>
    </source>
</reference>
<feature type="binding site" evidence="7">
    <location>
        <begin position="15"/>
        <end position="20"/>
    </location>
    <ligand>
        <name>GTP</name>
        <dbReference type="ChEBI" id="CHEBI:37565"/>
    </ligand>
</feature>
<dbReference type="InterPro" id="IPR027417">
    <property type="entry name" value="P-loop_NTPase"/>
</dbReference>
<dbReference type="Gene3D" id="3.40.50.300">
    <property type="entry name" value="P-loop containing nucleotide triphosphate hydrolases"/>
    <property type="match status" value="1"/>
</dbReference>
<accession>A0A9Q0NFC0</accession>
<evidence type="ECO:0000259" key="8">
    <source>
        <dbReference type="Pfam" id="PF05191"/>
    </source>
</evidence>
<dbReference type="SUPFAM" id="SSF52540">
    <property type="entry name" value="P-loop containing nucleoside triphosphate hydrolases"/>
    <property type="match status" value="1"/>
</dbReference>